<dbReference type="EMBL" id="MNPL01027094">
    <property type="protein sequence ID" value="OQR67854.1"/>
    <property type="molecule type" value="Genomic_DNA"/>
</dbReference>
<proteinExistence type="predicted"/>
<keyword evidence="2" id="KW-1185">Reference proteome</keyword>
<dbReference type="AlphaFoldDB" id="A0A1V9X2X9"/>
<protein>
    <submittedName>
        <fullName evidence="1">Uncharacterized protein</fullName>
    </submittedName>
</protein>
<sequence length="219" mass="24777">MTWLSSKFYRAYTVGLFSKQLRAIKAGCSAGRTFYQELARSNKRRRAISACWCLYVEQHSLRRVKRCSLTFGDQCRDSLIMKETHRAEMDDDCRGKVAARAAHLYARRGHGTCSRQKYTTLTDNVTAAFRLRRSYQASVRCVSIASTVQPAITLQCLQQQQQKRQQRRLVGSQSVVGNWLLQAALSGTVVRSDGVTTCSFRVSCRRRNQSDLSGQFASG</sequence>
<dbReference type="Proteomes" id="UP000192247">
    <property type="component" value="Unassembled WGS sequence"/>
</dbReference>
<evidence type="ECO:0000313" key="1">
    <source>
        <dbReference type="EMBL" id="OQR67854.1"/>
    </source>
</evidence>
<evidence type="ECO:0000313" key="2">
    <source>
        <dbReference type="Proteomes" id="UP000192247"/>
    </source>
</evidence>
<accession>A0A1V9X2X9</accession>
<gene>
    <name evidence="1" type="ORF">BIW11_13268</name>
</gene>
<comment type="caution">
    <text evidence="1">The sequence shown here is derived from an EMBL/GenBank/DDBJ whole genome shotgun (WGS) entry which is preliminary data.</text>
</comment>
<dbReference type="InParanoid" id="A0A1V9X2X9"/>
<name>A0A1V9X2X9_9ACAR</name>
<reference evidence="1 2" key="1">
    <citation type="journal article" date="2017" name="Gigascience">
        <title>Draft genome of the honey bee ectoparasitic mite, Tropilaelaps mercedesae, is shaped by the parasitic life history.</title>
        <authorList>
            <person name="Dong X."/>
            <person name="Armstrong S.D."/>
            <person name="Xia D."/>
            <person name="Makepeace B.L."/>
            <person name="Darby A.C."/>
            <person name="Kadowaki T."/>
        </authorList>
    </citation>
    <scope>NUCLEOTIDE SEQUENCE [LARGE SCALE GENOMIC DNA]</scope>
    <source>
        <strain evidence="1">Wuxi-XJTLU</strain>
    </source>
</reference>
<organism evidence="1 2">
    <name type="scientific">Tropilaelaps mercedesae</name>
    <dbReference type="NCBI Taxonomy" id="418985"/>
    <lineage>
        <taxon>Eukaryota</taxon>
        <taxon>Metazoa</taxon>
        <taxon>Ecdysozoa</taxon>
        <taxon>Arthropoda</taxon>
        <taxon>Chelicerata</taxon>
        <taxon>Arachnida</taxon>
        <taxon>Acari</taxon>
        <taxon>Parasitiformes</taxon>
        <taxon>Mesostigmata</taxon>
        <taxon>Gamasina</taxon>
        <taxon>Dermanyssoidea</taxon>
        <taxon>Laelapidae</taxon>
        <taxon>Tropilaelaps</taxon>
    </lineage>
</organism>